<dbReference type="NCBIfam" id="TIGR02887">
    <property type="entry name" value="spore_ger_x_C"/>
    <property type="match status" value="1"/>
</dbReference>
<protein>
    <submittedName>
        <fullName evidence="10">Uncharacterized protein</fullName>
    </submittedName>
</protein>
<name>A0A267MH63_9FIRM</name>
<dbReference type="EMBL" id="NIBG01000018">
    <property type="protein sequence ID" value="PAB58215.1"/>
    <property type="molecule type" value="Genomic_DNA"/>
</dbReference>
<comment type="similarity">
    <text evidence="2">Belongs to the GerABKC lipoprotein family.</text>
</comment>
<dbReference type="PANTHER" id="PTHR35789">
    <property type="entry name" value="SPORE GERMINATION PROTEIN B3"/>
    <property type="match status" value="1"/>
</dbReference>
<evidence type="ECO:0000256" key="2">
    <source>
        <dbReference type="ARBA" id="ARBA00007886"/>
    </source>
</evidence>
<evidence type="ECO:0000259" key="8">
    <source>
        <dbReference type="Pfam" id="PF05504"/>
    </source>
</evidence>
<keyword evidence="7" id="KW-0449">Lipoprotein</keyword>
<accession>A0A267MH63</accession>
<dbReference type="OrthoDB" id="9816067at2"/>
<keyword evidence="6" id="KW-0564">Palmitate</keyword>
<dbReference type="InterPro" id="IPR046953">
    <property type="entry name" value="Spore_GerAC-like_C"/>
</dbReference>
<dbReference type="PANTHER" id="PTHR35789:SF1">
    <property type="entry name" value="SPORE GERMINATION PROTEIN B3"/>
    <property type="match status" value="1"/>
</dbReference>
<evidence type="ECO:0000256" key="7">
    <source>
        <dbReference type="ARBA" id="ARBA00023288"/>
    </source>
</evidence>
<keyword evidence="5" id="KW-0472">Membrane</keyword>
<gene>
    <name evidence="10" type="ORF">CCE28_16385</name>
</gene>
<comment type="caution">
    <text evidence="10">The sequence shown here is derived from an EMBL/GenBank/DDBJ whole genome shotgun (WGS) entry which is preliminary data.</text>
</comment>
<dbReference type="GO" id="GO:0016020">
    <property type="term" value="C:membrane"/>
    <property type="evidence" value="ECO:0007669"/>
    <property type="project" value="UniProtKB-SubCell"/>
</dbReference>
<evidence type="ECO:0000259" key="9">
    <source>
        <dbReference type="Pfam" id="PF25198"/>
    </source>
</evidence>
<keyword evidence="3" id="KW-0309">Germination</keyword>
<dbReference type="RefSeq" id="WP_095134817.1">
    <property type="nucleotide sequence ID" value="NZ_NIBG01000018.1"/>
</dbReference>
<proteinExistence type="inferred from homology"/>
<dbReference type="AlphaFoldDB" id="A0A267MH63"/>
<dbReference type="InterPro" id="IPR057336">
    <property type="entry name" value="GerAC_N"/>
</dbReference>
<sequence length="380" mass="43347">MKKILIILIISTLLTGCWNYIEVDDLSIITGIGLDYDGDSDEIILITEVAKPVRQQGGTIIRSQIIKSRGKNMTDAIRNLVKITGREIFWGHAKMAILGPKLIKNKEKFMSCIDYMKRSSNFRDNIWLVVAEESSPLDILSSEKILQNILSFQIEDTFKNEKEISKYLGVELYEFVDKLATKGISPLLPLITVKEGNKGKEIRVWGMAIFKGMKYVGNIGGEDTKYLLFLLNKLEGGALNVDLKEKNQKATLEINGSKTELKPNYEDESLSMDIHIETKVDIANINKEIPINDEEIQNKIKNRAQEIIVANCEKVIDLFQNEYKNDNLGFSYEYKKEYPKEWKKLENNWNEVFSNIEVKVTSEVIIEGTALRSGPIKVVR</sequence>
<dbReference type="PROSITE" id="PS51257">
    <property type="entry name" value="PROKAR_LIPOPROTEIN"/>
    <property type="match status" value="1"/>
</dbReference>
<evidence type="ECO:0000256" key="3">
    <source>
        <dbReference type="ARBA" id="ARBA00022544"/>
    </source>
</evidence>
<dbReference type="Proteomes" id="UP000216024">
    <property type="component" value="Unassembled WGS sequence"/>
</dbReference>
<organism evidence="10 11">
    <name type="scientific">Anaeromicrobium sediminis</name>
    <dbReference type="NCBI Taxonomy" id="1478221"/>
    <lineage>
        <taxon>Bacteria</taxon>
        <taxon>Bacillati</taxon>
        <taxon>Bacillota</taxon>
        <taxon>Clostridia</taxon>
        <taxon>Peptostreptococcales</taxon>
        <taxon>Thermotaleaceae</taxon>
        <taxon>Anaeromicrobium</taxon>
    </lineage>
</organism>
<dbReference type="Pfam" id="PF25198">
    <property type="entry name" value="Spore_GerAC_N"/>
    <property type="match status" value="1"/>
</dbReference>
<dbReference type="Pfam" id="PF05504">
    <property type="entry name" value="Spore_GerAC"/>
    <property type="match status" value="1"/>
</dbReference>
<reference evidence="10 11" key="1">
    <citation type="submission" date="2017-06" db="EMBL/GenBank/DDBJ databases">
        <title>Draft genome sequence of anaerobic fermentative bacterium Anaeromicrobium sediminis DY2726D isolated from West Pacific Ocean sediments.</title>
        <authorList>
            <person name="Zeng X."/>
        </authorList>
    </citation>
    <scope>NUCLEOTIDE SEQUENCE [LARGE SCALE GENOMIC DNA]</scope>
    <source>
        <strain evidence="10 11">DY2726D</strain>
    </source>
</reference>
<evidence type="ECO:0000256" key="4">
    <source>
        <dbReference type="ARBA" id="ARBA00022729"/>
    </source>
</evidence>
<feature type="domain" description="Spore germination protein N-terminal" evidence="9">
    <location>
        <begin position="20"/>
        <end position="193"/>
    </location>
</feature>
<evidence type="ECO:0000256" key="1">
    <source>
        <dbReference type="ARBA" id="ARBA00004635"/>
    </source>
</evidence>
<evidence type="ECO:0000313" key="11">
    <source>
        <dbReference type="Proteomes" id="UP000216024"/>
    </source>
</evidence>
<keyword evidence="11" id="KW-1185">Reference proteome</keyword>
<feature type="domain" description="Spore germination GerAC-like C-terminal" evidence="8">
    <location>
        <begin position="206"/>
        <end position="369"/>
    </location>
</feature>
<dbReference type="GO" id="GO:0009847">
    <property type="term" value="P:spore germination"/>
    <property type="evidence" value="ECO:0007669"/>
    <property type="project" value="InterPro"/>
</dbReference>
<comment type="subcellular location">
    <subcellularLocation>
        <location evidence="1">Membrane</location>
        <topology evidence="1">Lipid-anchor</topology>
    </subcellularLocation>
</comment>
<evidence type="ECO:0000256" key="6">
    <source>
        <dbReference type="ARBA" id="ARBA00023139"/>
    </source>
</evidence>
<evidence type="ECO:0000256" key="5">
    <source>
        <dbReference type="ARBA" id="ARBA00023136"/>
    </source>
</evidence>
<dbReference type="InterPro" id="IPR008844">
    <property type="entry name" value="Spore_GerAC-like"/>
</dbReference>
<keyword evidence="4" id="KW-0732">Signal</keyword>
<evidence type="ECO:0000313" key="10">
    <source>
        <dbReference type="EMBL" id="PAB58215.1"/>
    </source>
</evidence>
<dbReference type="Gene3D" id="3.30.300.210">
    <property type="entry name" value="Nutrient germinant receptor protein C, domain 3"/>
    <property type="match status" value="1"/>
</dbReference>
<dbReference type="InterPro" id="IPR038501">
    <property type="entry name" value="Spore_GerAC_C_sf"/>
</dbReference>